<dbReference type="SMART" id="SM00388">
    <property type="entry name" value="HisKA"/>
    <property type="match status" value="1"/>
</dbReference>
<gene>
    <name evidence="4" type="ORF">UR19_C0006G0029</name>
</gene>
<dbReference type="InterPro" id="IPR036097">
    <property type="entry name" value="HisK_dim/P_sf"/>
</dbReference>
<dbReference type="Pfam" id="PF13426">
    <property type="entry name" value="PAS_9"/>
    <property type="match status" value="1"/>
</dbReference>
<evidence type="ECO:0000256" key="1">
    <source>
        <dbReference type="ARBA" id="ARBA00022553"/>
    </source>
</evidence>
<keyword evidence="1" id="KW-0597">Phosphoprotein</keyword>
<dbReference type="InterPro" id="IPR003594">
    <property type="entry name" value="HATPase_dom"/>
</dbReference>
<dbReference type="SUPFAM" id="SSF47384">
    <property type="entry name" value="Homodimeric domain of signal transducing histidine kinase"/>
    <property type="match status" value="1"/>
</dbReference>
<dbReference type="NCBIfam" id="TIGR00229">
    <property type="entry name" value="sensory_box"/>
    <property type="match status" value="1"/>
</dbReference>
<evidence type="ECO:0000313" key="5">
    <source>
        <dbReference type="Proteomes" id="UP000034934"/>
    </source>
</evidence>
<comment type="caution">
    <text evidence="4">The sequence shown here is derived from an EMBL/GenBank/DDBJ whole genome shotgun (WGS) entry which is preliminary data.</text>
</comment>
<proteinExistence type="predicted"/>
<feature type="domain" description="Histidine kinase" evidence="2">
    <location>
        <begin position="142"/>
        <end position="363"/>
    </location>
</feature>
<dbReference type="InterPro" id="IPR005467">
    <property type="entry name" value="His_kinase_dom"/>
</dbReference>
<accession>A0A0F9YU20</accession>
<dbReference type="InterPro" id="IPR036890">
    <property type="entry name" value="HATPase_C_sf"/>
</dbReference>
<keyword evidence="4" id="KW-0808">Transferase</keyword>
<dbReference type="Gene3D" id="1.10.287.130">
    <property type="match status" value="1"/>
</dbReference>
<dbReference type="Pfam" id="PF02518">
    <property type="entry name" value="HATPase_c"/>
    <property type="match status" value="1"/>
</dbReference>
<keyword evidence="4" id="KW-0418">Kinase</keyword>
<evidence type="ECO:0000313" key="4">
    <source>
        <dbReference type="EMBL" id="KKP29966.1"/>
    </source>
</evidence>
<dbReference type="InterPro" id="IPR003661">
    <property type="entry name" value="HisK_dim/P_dom"/>
</dbReference>
<dbReference type="PROSITE" id="PS50109">
    <property type="entry name" value="HIS_KIN"/>
    <property type="match status" value="1"/>
</dbReference>
<dbReference type="Gene3D" id="3.30.565.10">
    <property type="entry name" value="Histidine kinase-like ATPase, C-terminal domain"/>
    <property type="match status" value="1"/>
</dbReference>
<evidence type="ECO:0000259" key="3">
    <source>
        <dbReference type="PROSITE" id="PS50112"/>
    </source>
</evidence>
<dbReference type="PANTHER" id="PTHR43547">
    <property type="entry name" value="TWO-COMPONENT HISTIDINE KINASE"/>
    <property type="match status" value="1"/>
</dbReference>
<protein>
    <submittedName>
        <fullName evidence="4">PAS/PAC sensor signal transduction histidine kinase</fullName>
    </submittedName>
</protein>
<dbReference type="InterPro" id="IPR000014">
    <property type="entry name" value="PAS"/>
</dbReference>
<dbReference type="SMART" id="SM00091">
    <property type="entry name" value="PAS"/>
    <property type="match status" value="1"/>
</dbReference>
<dbReference type="CDD" id="cd00130">
    <property type="entry name" value="PAS"/>
    <property type="match status" value="1"/>
</dbReference>
<dbReference type="SMART" id="SM00387">
    <property type="entry name" value="HATPase_c"/>
    <property type="match status" value="1"/>
</dbReference>
<dbReference type="PROSITE" id="PS50112">
    <property type="entry name" value="PAS"/>
    <property type="match status" value="1"/>
</dbReference>
<dbReference type="CDD" id="cd00075">
    <property type="entry name" value="HATPase"/>
    <property type="match status" value="1"/>
</dbReference>
<organism evidence="4 5">
    <name type="scientific">Candidatus Nomurabacteria bacterium GW2011_GWF1_31_48</name>
    <dbReference type="NCBI Taxonomy" id="1618767"/>
    <lineage>
        <taxon>Bacteria</taxon>
        <taxon>Candidatus Nomuraibacteriota</taxon>
    </lineage>
</organism>
<sequence length="365" mass="42668">MEKVFRVFEKSYDGVFISDYSGKVIFLNDSLEKIIGFKKEEILGKNLKNLEELLFSKENISEYLKDFNLESLWTSDVFKKFVTNLEGRLQEFSIRREDCSIVFVEQIFFIFEDDDTFFVISIIRDITECKKLREDFLNFQRTFSHDVRSPLSSLISISSFLLEELENKDFSLEDTKEFVLTLNKIGRKMLHMMEDYLLLEALENGKQIEKAPKVISELLGELKSIFSNFKSKKKIQILFKKHEIENSNFDLLQKKVMINENLFSSVLNNLIGNAIEADQEIDNKIIINIYEESRYLFLSFSNPGEIPEEIRSKLFQKFTSGKKNGTGIGLFSSMLIIKAHLGDLYYEPLEGVTRFTIKIPMFPMF</sequence>
<dbReference type="AlphaFoldDB" id="A0A0F9YU20"/>
<dbReference type="InterPro" id="IPR035965">
    <property type="entry name" value="PAS-like_dom_sf"/>
</dbReference>
<dbReference type="SUPFAM" id="SSF55874">
    <property type="entry name" value="ATPase domain of HSP90 chaperone/DNA topoisomerase II/histidine kinase"/>
    <property type="match status" value="1"/>
</dbReference>
<evidence type="ECO:0000259" key="2">
    <source>
        <dbReference type="PROSITE" id="PS50109"/>
    </source>
</evidence>
<dbReference type="Gene3D" id="3.30.450.20">
    <property type="entry name" value="PAS domain"/>
    <property type="match status" value="1"/>
</dbReference>
<reference evidence="4 5" key="1">
    <citation type="journal article" date="2015" name="Nature">
        <title>rRNA introns, odd ribosomes, and small enigmatic genomes across a large radiation of phyla.</title>
        <authorList>
            <person name="Brown C.T."/>
            <person name="Hug L.A."/>
            <person name="Thomas B.C."/>
            <person name="Sharon I."/>
            <person name="Castelle C.J."/>
            <person name="Singh A."/>
            <person name="Wilkins M.J."/>
            <person name="Williams K.H."/>
            <person name="Banfield J.F."/>
        </authorList>
    </citation>
    <scope>NUCLEOTIDE SEQUENCE [LARGE SCALE GENOMIC DNA]</scope>
</reference>
<dbReference type="Proteomes" id="UP000034934">
    <property type="component" value="Unassembled WGS sequence"/>
</dbReference>
<dbReference type="SUPFAM" id="SSF55785">
    <property type="entry name" value="PYP-like sensor domain (PAS domain)"/>
    <property type="match status" value="1"/>
</dbReference>
<feature type="domain" description="PAS" evidence="3">
    <location>
        <begin position="1"/>
        <end position="54"/>
    </location>
</feature>
<dbReference type="Pfam" id="PF00512">
    <property type="entry name" value="HisKA"/>
    <property type="match status" value="1"/>
</dbReference>
<dbReference type="EMBL" id="LBOG01000006">
    <property type="protein sequence ID" value="KKP29966.1"/>
    <property type="molecule type" value="Genomic_DNA"/>
</dbReference>
<dbReference type="PANTHER" id="PTHR43547:SF2">
    <property type="entry name" value="HYBRID SIGNAL TRANSDUCTION HISTIDINE KINASE C"/>
    <property type="match status" value="1"/>
</dbReference>
<dbReference type="GO" id="GO:0000155">
    <property type="term" value="F:phosphorelay sensor kinase activity"/>
    <property type="evidence" value="ECO:0007669"/>
    <property type="project" value="InterPro"/>
</dbReference>
<name>A0A0F9YU20_9BACT</name>